<name>A0A150XS46_ROSEK</name>
<accession>A0A150XS46</accession>
<dbReference type="InterPro" id="IPR052158">
    <property type="entry name" value="INH-QAR"/>
</dbReference>
<feature type="domain" description="DJ-1/PfpI" evidence="1">
    <location>
        <begin position="45"/>
        <end position="211"/>
    </location>
</feature>
<dbReference type="OrthoDB" id="6382410at2"/>
<dbReference type="PANTHER" id="PTHR43130:SF14">
    <property type="entry name" value="DJ-1_PFPI DOMAIN-CONTAINING PROTEIN"/>
    <property type="match status" value="1"/>
</dbReference>
<dbReference type="InterPro" id="IPR029062">
    <property type="entry name" value="Class_I_gatase-like"/>
</dbReference>
<dbReference type="PANTHER" id="PTHR43130">
    <property type="entry name" value="ARAC-FAMILY TRANSCRIPTIONAL REGULATOR"/>
    <property type="match status" value="1"/>
</dbReference>
<dbReference type="STRING" id="279360.MB14_13370"/>
<keyword evidence="3" id="KW-1185">Reference proteome</keyword>
<dbReference type="Pfam" id="PF01965">
    <property type="entry name" value="DJ-1_PfpI"/>
    <property type="match status" value="1"/>
</dbReference>
<dbReference type="RefSeq" id="WP_062588631.1">
    <property type="nucleotide sequence ID" value="NZ_LQZQ01000002.1"/>
</dbReference>
<reference evidence="2" key="1">
    <citation type="submission" date="2016-01" db="EMBL/GenBank/DDBJ databases">
        <title>Genome sequencing of Roseivirga ehrenbergii KMM 6017.</title>
        <authorList>
            <person name="Selvaratnam C."/>
            <person name="Thevarajoo S."/>
            <person name="Goh K.M."/>
            <person name="Ee R."/>
            <person name="Chan K.-G."/>
            <person name="Chong C.S."/>
        </authorList>
    </citation>
    <scope>NUCLEOTIDE SEQUENCE [LARGE SCALE GENOMIC DNA]</scope>
    <source>
        <strain evidence="2">KMM 6017</strain>
    </source>
</reference>
<dbReference type="Proteomes" id="UP000075583">
    <property type="component" value="Unassembled WGS sequence"/>
</dbReference>
<proteinExistence type="predicted"/>
<dbReference type="Gene3D" id="3.40.50.880">
    <property type="match status" value="1"/>
</dbReference>
<dbReference type="SUPFAM" id="SSF52317">
    <property type="entry name" value="Class I glutamine amidotransferase-like"/>
    <property type="match status" value="1"/>
</dbReference>
<gene>
    <name evidence="2" type="ORF">MB14_13370</name>
</gene>
<evidence type="ECO:0000313" key="2">
    <source>
        <dbReference type="EMBL" id="KYG81570.1"/>
    </source>
</evidence>
<dbReference type="GO" id="GO:0006355">
    <property type="term" value="P:regulation of DNA-templated transcription"/>
    <property type="evidence" value="ECO:0007669"/>
    <property type="project" value="TreeGrafter"/>
</dbReference>
<dbReference type="AlphaFoldDB" id="A0A150XS46"/>
<organism evidence="2 3">
    <name type="scientific">Roseivirga ehrenbergii (strain DSM 102268 / JCM 13514 / KCTC 12282 / NCIMB 14502 / KMM 6017)</name>
    <dbReference type="NCBI Taxonomy" id="279360"/>
    <lineage>
        <taxon>Bacteria</taxon>
        <taxon>Pseudomonadati</taxon>
        <taxon>Bacteroidota</taxon>
        <taxon>Cytophagia</taxon>
        <taxon>Cytophagales</taxon>
        <taxon>Roseivirgaceae</taxon>
        <taxon>Roseivirga</taxon>
    </lineage>
</organism>
<dbReference type="InterPro" id="IPR002818">
    <property type="entry name" value="DJ-1/PfpI"/>
</dbReference>
<evidence type="ECO:0000259" key="1">
    <source>
        <dbReference type="Pfam" id="PF01965"/>
    </source>
</evidence>
<sequence>MKKLLPVFCILLMVACQSPQENKQVAQTTKQVFKPENKPSKELNVAFLAINGVYNSELMAPFDIFQHTIFHTEKGMKPFIVSPTKEVITTFEGIRILPDYDFDDVPNIDILVVPSAENNMGSDLEDERLINFVKEKGGSAMYIMSLCDGAFILAKAGLLNEVKSTTFPSDIGQFRQTFPDLDIYENVSFVHDGKAITSSGGAKSYDPALYLVEFLYGKKAADGVAGGLVIDWNVGEIKSITPEK</sequence>
<evidence type="ECO:0000313" key="3">
    <source>
        <dbReference type="Proteomes" id="UP000075583"/>
    </source>
</evidence>
<dbReference type="EMBL" id="LQZQ01000002">
    <property type="protein sequence ID" value="KYG81570.1"/>
    <property type="molecule type" value="Genomic_DNA"/>
</dbReference>
<comment type="caution">
    <text evidence="2">The sequence shown here is derived from an EMBL/GenBank/DDBJ whole genome shotgun (WGS) entry which is preliminary data.</text>
</comment>
<protein>
    <recommendedName>
        <fullName evidence="1">DJ-1/PfpI domain-containing protein</fullName>
    </recommendedName>
</protein>
<dbReference type="PROSITE" id="PS51257">
    <property type="entry name" value="PROKAR_LIPOPROTEIN"/>
    <property type="match status" value="1"/>
</dbReference>